<evidence type="ECO:0000313" key="6">
    <source>
        <dbReference type="EMBL" id="SVA09795.1"/>
    </source>
</evidence>
<protein>
    <recommendedName>
        <fullName evidence="5">ABC transmembrane type-1 domain-containing protein</fullName>
    </recommendedName>
</protein>
<evidence type="ECO:0000256" key="2">
    <source>
        <dbReference type="ARBA" id="ARBA00022989"/>
    </source>
</evidence>
<gene>
    <name evidence="6" type="ORF">METZ01_LOCUS62649</name>
</gene>
<feature type="domain" description="ABC transmembrane type-1" evidence="5">
    <location>
        <begin position="1"/>
        <end position="264"/>
    </location>
</feature>
<evidence type="ECO:0000259" key="5">
    <source>
        <dbReference type="PROSITE" id="PS50929"/>
    </source>
</evidence>
<keyword evidence="3 4" id="KW-0472">Membrane</keyword>
<dbReference type="GO" id="GO:0140359">
    <property type="term" value="F:ABC-type transporter activity"/>
    <property type="evidence" value="ECO:0007669"/>
    <property type="project" value="InterPro"/>
</dbReference>
<feature type="transmembrane region" description="Helical" evidence="4">
    <location>
        <begin position="92"/>
        <end position="114"/>
    </location>
</feature>
<accession>A0A381T0N9</accession>
<keyword evidence="1 4" id="KW-0812">Transmembrane</keyword>
<dbReference type="GO" id="GO:0016020">
    <property type="term" value="C:membrane"/>
    <property type="evidence" value="ECO:0007669"/>
    <property type="project" value="InterPro"/>
</dbReference>
<sequence length="267" mass="29830">MIKFMFESLGNPSRIQFAVYCLSGITVLFVFKAIYLSIVNFILARYTWSLRERICRDLVKLYVSSDHQNYLSKNPIQMVTYLTNDPNGVTSVSGAFITLICDIVFLCAVVALLIRTDPLIAAGGMLLIVVGAGVFLKFILKKSKVWSQLALRGEHERRRHATYTIQGLKELRIVAKEFYFADKFLKASKDNASAVANFDFIERLTRPWLETVAVVGLLGLSLSFMAVGRTFESLLPVLVLMAAIGLRSLPAITRVLNAIQRIGQMAP</sequence>
<feature type="transmembrane region" description="Helical" evidence="4">
    <location>
        <begin position="234"/>
        <end position="256"/>
    </location>
</feature>
<dbReference type="PROSITE" id="PS50929">
    <property type="entry name" value="ABC_TM1F"/>
    <property type="match status" value="1"/>
</dbReference>
<dbReference type="SUPFAM" id="SSF90123">
    <property type="entry name" value="ABC transporter transmembrane region"/>
    <property type="match status" value="1"/>
</dbReference>
<feature type="transmembrane region" description="Helical" evidence="4">
    <location>
        <begin position="17"/>
        <end position="43"/>
    </location>
</feature>
<dbReference type="Gene3D" id="1.20.1560.10">
    <property type="entry name" value="ABC transporter type 1, transmembrane domain"/>
    <property type="match status" value="1"/>
</dbReference>
<dbReference type="InterPro" id="IPR011527">
    <property type="entry name" value="ABC1_TM_dom"/>
</dbReference>
<evidence type="ECO:0000256" key="4">
    <source>
        <dbReference type="SAM" id="Phobius"/>
    </source>
</evidence>
<feature type="transmembrane region" description="Helical" evidence="4">
    <location>
        <begin position="120"/>
        <end position="140"/>
    </location>
</feature>
<dbReference type="GO" id="GO:0005524">
    <property type="term" value="F:ATP binding"/>
    <property type="evidence" value="ECO:0007669"/>
    <property type="project" value="InterPro"/>
</dbReference>
<feature type="transmembrane region" description="Helical" evidence="4">
    <location>
        <begin position="208"/>
        <end position="228"/>
    </location>
</feature>
<proteinExistence type="predicted"/>
<dbReference type="EMBL" id="UINC01003853">
    <property type="protein sequence ID" value="SVA09795.1"/>
    <property type="molecule type" value="Genomic_DNA"/>
</dbReference>
<name>A0A381T0N9_9ZZZZ</name>
<feature type="non-terminal residue" evidence="6">
    <location>
        <position position="267"/>
    </location>
</feature>
<dbReference type="InterPro" id="IPR036640">
    <property type="entry name" value="ABC1_TM_sf"/>
</dbReference>
<reference evidence="6" key="1">
    <citation type="submission" date="2018-05" db="EMBL/GenBank/DDBJ databases">
        <authorList>
            <person name="Lanie J.A."/>
            <person name="Ng W.-L."/>
            <person name="Kazmierczak K.M."/>
            <person name="Andrzejewski T.M."/>
            <person name="Davidsen T.M."/>
            <person name="Wayne K.J."/>
            <person name="Tettelin H."/>
            <person name="Glass J.I."/>
            <person name="Rusch D."/>
            <person name="Podicherti R."/>
            <person name="Tsui H.-C.T."/>
            <person name="Winkler M.E."/>
        </authorList>
    </citation>
    <scope>NUCLEOTIDE SEQUENCE</scope>
</reference>
<evidence type="ECO:0000256" key="3">
    <source>
        <dbReference type="ARBA" id="ARBA00023136"/>
    </source>
</evidence>
<organism evidence="6">
    <name type="scientific">marine metagenome</name>
    <dbReference type="NCBI Taxonomy" id="408172"/>
    <lineage>
        <taxon>unclassified sequences</taxon>
        <taxon>metagenomes</taxon>
        <taxon>ecological metagenomes</taxon>
    </lineage>
</organism>
<evidence type="ECO:0000256" key="1">
    <source>
        <dbReference type="ARBA" id="ARBA00022692"/>
    </source>
</evidence>
<keyword evidence="2 4" id="KW-1133">Transmembrane helix</keyword>
<dbReference type="AlphaFoldDB" id="A0A381T0N9"/>